<comment type="caution">
    <text evidence="3">The sequence shown here is derived from an EMBL/GenBank/DDBJ whole genome shotgun (WGS) entry which is preliminary data.</text>
</comment>
<dbReference type="InterPro" id="IPR006073">
    <property type="entry name" value="GTP-bd"/>
</dbReference>
<dbReference type="EMBL" id="QGKM01000061">
    <property type="protein sequence ID" value="PWQ93354.1"/>
    <property type="molecule type" value="Genomic_DNA"/>
</dbReference>
<dbReference type="RefSeq" id="WP_109838989.1">
    <property type="nucleotide sequence ID" value="NZ_QGKM01000061.1"/>
</dbReference>
<feature type="transmembrane region" description="Helical" evidence="1">
    <location>
        <begin position="20"/>
        <end position="40"/>
    </location>
</feature>
<evidence type="ECO:0000259" key="2">
    <source>
        <dbReference type="Pfam" id="PF01926"/>
    </source>
</evidence>
<dbReference type="GO" id="GO:0005737">
    <property type="term" value="C:cytoplasm"/>
    <property type="evidence" value="ECO:0007669"/>
    <property type="project" value="TreeGrafter"/>
</dbReference>
<keyword evidence="1" id="KW-0812">Transmembrane</keyword>
<keyword evidence="1" id="KW-0472">Membrane</keyword>
<evidence type="ECO:0000313" key="3">
    <source>
        <dbReference type="EMBL" id="PWQ93354.1"/>
    </source>
</evidence>
<gene>
    <name evidence="3" type="ORF">DKW60_17650</name>
</gene>
<protein>
    <submittedName>
        <fullName evidence="3">GTP-binding protein</fullName>
    </submittedName>
</protein>
<dbReference type="InterPro" id="IPR027417">
    <property type="entry name" value="P-loop_NTPase"/>
</dbReference>
<feature type="domain" description="G" evidence="2">
    <location>
        <begin position="296"/>
        <end position="406"/>
    </location>
</feature>
<dbReference type="GO" id="GO:0005525">
    <property type="term" value="F:GTP binding"/>
    <property type="evidence" value="ECO:0007669"/>
    <property type="project" value="InterPro"/>
</dbReference>
<dbReference type="GO" id="GO:0030488">
    <property type="term" value="P:tRNA methylation"/>
    <property type="evidence" value="ECO:0007669"/>
    <property type="project" value="TreeGrafter"/>
</dbReference>
<keyword evidence="4" id="KW-1185">Reference proteome</keyword>
<keyword evidence="1" id="KW-1133">Transmembrane helix</keyword>
<evidence type="ECO:0000256" key="1">
    <source>
        <dbReference type="SAM" id="Phobius"/>
    </source>
</evidence>
<dbReference type="Pfam" id="PF01926">
    <property type="entry name" value="MMR_HSR1"/>
    <property type="match status" value="1"/>
</dbReference>
<name>A0A317C412_9GAMM</name>
<evidence type="ECO:0000313" key="4">
    <source>
        <dbReference type="Proteomes" id="UP000245539"/>
    </source>
</evidence>
<feature type="transmembrane region" description="Helical" evidence="1">
    <location>
        <begin position="46"/>
        <end position="68"/>
    </location>
</feature>
<accession>A0A317C412</accession>
<dbReference type="PANTHER" id="PTHR42714">
    <property type="entry name" value="TRNA MODIFICATION GTPASE GTPBP3"/>
    <property type="match status" value="1"/>
</dbReference>
<proteinExistence type="predicted"/>
<dbReference type="Proteomes" id="UP000245539">
    <property type="component" value="Unassembled WGS sequence"/>
</dbReference>
<dbReference type="PANTHER" id="PTHR42714:SF2">
    <property type="entry name" value="TRNA MODIFICATION GTPASE GTPBP3, MITOCHONDRIAL"/>
    <property type="match status" value="1"/>
</dbReference>
<organism evidence="3 4">
    <name type="scientific">Leucothrix pacifica</name>
    <dbReference type="NCBI Taxonomy" id="1247513"/>
    <lineage>
        <taxon>Bacteria</taxon>
        <taxon>Pseudomonadati</taxon>
        <taxon>Pseudomonadota</taxon>
        <taxon>Gammaproteobacteria</taxon>
        <taxon>Thiotrichales</taxon>
        <taxon>Thiotrichaceae</taxon>
        <taxon>Leucothrix</taxon>
    </lineage>
</organism>
<dbReference type="SUPFAM" id="SSF52540">
    <property type="entry name" value="P-loop containing nucleoside triphosphate hydrolases"/>
    <property type="match status" value="1"/>
</dbReference>
<dbReference type="GO" id="GO:0002098">
    <property type="term" value="P:tRNA wobble uridine modification"/>
    <property type="evidence" value="ECO:0007669"/>
    <property type="project" value="TreeGrafter"/>
</dbReference>
<reference evidence="3 4" key="1">
    <citation type="submission" date="2018-05" db="EMBL/GenBank/DDBJ databases">
        <title>Leucothrix arctica sp. nov., isolated from Arctic seawater.</title>
        <authorList>
            <person name="Choi A."/>
            <person name="Baek K."/>
        </authorList>
    </citation>
    <scope>NUCLEOTIDE SEQUENCE [LARGE SCALE GENOMIC DNA]</scope>
    <source>
        <strain evidence="3 4">JCM 18388</strain>
    </source>
</reference>
<dbReference type="Gene3D" id="3.40.50.300">
    <property type="entry name" value="P-loop containing nucleotide triphosphate hydrolases"/>
    <property type="match status" value="1"/>
</dbReference>
<dbReference type="AlphaFoldDB" id="A0A317C412"/>
<dbReference type="OrthoDB" id="238366at2"/>
<sequence>MKKLKGLYRLLSDLSGSRWLIFIISALLPVLTIMGFGIYLAFKYDYILELSIAITISTLIVTIPLFLIGRSVHEETQELLEASAEAPPEIKDGLVKASSSWSQKEVAIWNQSRAHTRERLKAGIEWGKLDEAGLEVLELVAQQFGKKTLAFSIPEGLKLFEEVSRRYKLVVKDHIPGIEYIKISHIKAGYEAYDKYGELGQKVVKAAIWANHAKNLYYNPLKAVSDLTKEHATSSMTKGFTDDMQLKAKEILLDEVVAVAIDLYSGRFSFEDEDIQLSNASAEDVENFAPDLEPIRIVTVGQTGAGKSSIINLLKEELVAEVDVLPSTDSTTVYTAMVDDVEVRVVDLQGLEGDASTEKQMLKEMTQADLILWVLKANQSARALDKQLNDKLASFYADPKHISYKKPVVIAVVNQVDKLKPIAEWQPPYDLENPGTAKAKIIAQAIEYNQTLMQPDIALPLSISLDKPHFGIEALKQTLLDEIVEANNVQRNRQRVEAMKRGVSLKKQLGKTVNVGKKIVRHTLRD</sequence>